<reference evidence="12 13" key="1">
    <citation type="journal article" date="2019" name="ISME J.">
        <title>Genome analyses of uncultured TG2/ZB3 bacteria in 'Margulisbacteria' specifically attached to ectosymbiotic spirochetes of protists in the termite gut.</title>
        <authorList>
            <person name="Utami Y.D."/>
            <person name="Kuwahara H."/>
            <person name="Igai K."/>
            <person name="Murakami T."/>
            <person name="Sugaya K."/>
            <person name="Morikawa T."/>
            <person name="Nagura Y."/>
            <person name="Yuki M."/>
            <person name="Deevong P."/>
            <person name="Inoue T."/>
            <person name="Kihara K."/>
            <person name="Lo N."/>
            <person name="Yamada A."/>
            <person name="Ohkuma M."/>
            <person name="Hongoh Y."/>
        </authorList>
    </citation>
    <scope>NUCLEOTIDE SEQUENCE [LARGE SCALE GENOMIC DNA]</scope>
    <source>
        <strain evidence="12">NkOx7-02</strain>
    </source>
</reference>
<feature type="domain" description="Large ribosomal subunit protein uL11 C-terminal" evidence="10">
    <location>
        <begin position="84"/>
        <end position="152"/>
    </location>
</feature>
<dbReference type="PANTHER" id="PTHR11661">
    <property type="entry name" value="60S RIBOSOMAL PROTEIN L12"/>
    <property type="match status" value="1"/>
</dbReference>
<dbReference type="Gene3D" id="3.30.1550.10">
    <property type="entry name" value="Ribosomal protein L11/L12, N-terminal domain"/>
    <property type="match status" value="1"/>
</dbReference>
<dbReference type="EMBL" id="BGZO01000002">
    <property type="protein sequence ID" value="GBR75440.1"/>
    <property type="molecule type" value="Genomic_DNA"/>
</dbReference>
<evidence type="ECO:0000256" key="3">
    <source>
        <dbReference type="ARBA" id="ARBA00022730"/>
    </source>
</evidence>
<keyword evidence="4 7" id="KW-0694">RNA-binding</keyword>
<gene>
    <name evidence="7 12" type="primary">rplK</name>
    <name evidence="12" type="ORF">NO2_0116</name>
</gene>
<dbReference type="Pfam" id="PF03946">
    <property type="entry name" value="Ribosomal_L11_N"/>
    <property type="match status" value="1"/>
</dbReference>
<dbReference type="CDD" id="cd00349">
    <property type="entry name" value="Ribosomal_L11"/>
    <property type="match status" value="1"/>
</dbReference>
<dbReference type="GO" id="GO:0003735">
    <property type="term" value="F:structural constituent of ribosome"/>
    <property type="evidence" value="ECO:0007669"/>
    <property type="project" value="InterPro"/>
</dbReference>
<dbReference type="FunFam" id="3.30.1550.10:FF:000001">
    <property type="entry name" value="50S ribosomal protein L11"/>
    <property type="match status" value="1"/>
</dbReference>
<comment type="subunit">
    <text evidence="7">Part of the ribosomal stalk of the 50S ribosomal subunit. Interacts with L10 and the large rRNA to form the base of the stalk. L10 forms an elongated spine to which L12 dimers bind in a sequential fashion forming a multimeric L10(L12)X complex.</text>
</comment>
<keyword evidence="5 7" id="KW-0689">Ribosomal protein</keyword>
<evidence type="ECO:0000256" key="7">
    <source>
        <dbReference type="HAMAP-Rule" id="MF_00736"/>
    </source>
</evidence>
<comment type="PTM">
    <text evidence="7 9">One or more lysine residues are methylated.</text>
</comment>
<sequence length="154" mass="16193">MGEKGKGGKPAAGGPKQLVTIVKLQIEAGKANPAPPVGPALGQHGLNIMDFCKAYNDQTKDKAGQIIPVDISVYSDRTFTFKLKSPPASALICKALNIPKGSAVPNKNKVGQITRAKLLEIAKQKMEGLNCYDEKTAVSVIAGTCRSMGVDVTD</sequence>
<dbReference type="Pfam" id="PF00298">
    <property type="entry name" value="Ribosomal_L11"/>
    <property type="match status" value="1"/>
</dbReference>
<organism evidence="12 13">
    <name type="scientific">Candidatus Termititenax persephonae</name>
    <dbReference type="NCBI Taxonomy" id="2218525"/>
    <lineage>
        <taxon>Bacteria</taxon>
        <taxon>Bacillati</taxon>
        <taxon>Candidatus Margulisiibacteriota</taxon>
        <taxon>Candidatus Termititenacia</taxon>
        <taxon>Candidatus Termititenacales</taxon>
        <taxon>Candidatus Termititenacaceae</taxon>
        <taxon>Candidatus Termititenax</taxon>
    </lineage>
</organism>
<keyword evidence="13" id="KW-1185">Reference proteome</keyword>
<dbReference type="Proteomes" id="UP000275925">
    <property type="component" value="Unassembled WGS sequence"/>
</dbReference>
<dbReference type="AlphaFoldDB" id="A0A388TGR9"/>
<evidence type="ECO:0000256" key="5">
    <source>
        <dbReference type="ARBA" id="ARBA00022980"/>
    </source>
</evidence>
<dbReference type="InterPro" id="IPR036769">
    <property type="entry name" value="Ribosomal_uL11_C_sf"/>
</dbReference>
<evidence type="ECO:0000259" key="11">
    <source>
        <dbReference type="Pfam" id="PF03946"/>
    </source>
</evidence>
<dbReference type="InterPro" id="IPR020784">
    <property type="entry name" value="Ribosomal_uL11_N"/>
</dbReference>
<dbReference type="NCBIfam" id="TIGR01632">
    <property type="entry name" value="L11_bact"/>
    <property type="match status" value="1"/>
</dbReference>
<evidence type="ECO:0000256" key="6">
    <source>
        <dbReference type="ARBA" id="ARBA00023274"/>
    </source>
</evidence>
<comment type="function">
    <text evidence="7 9">Forms part of the ribosomal stalk which helps the ribosome interact with GTP-bound translation factors.</text>
</comment>
<dbReference type="SUPFAM" id="SSF54747">
    <property type="entry name" value="Ribosomal L11/L12e N-terminal domain"/>
    <property type="match status" value="1"/>
</dbReference>
<dbReference type="PANTHER" id="PTHR11661:SF1">
    <property type="entry name" value="LARGE RIBOSOMAL SUBUNIT PROTEIN UL11M"/>
    <property type="match status" value="1"/>
</dbReference>
<evidence type="ECO:0000256" key="8">
    <source>
        <dbReference type="RuleBase" id="RU003978"/>
    </source>
</evidence>
<dbReference type="InterPro" id="IPR020783">
    <property type="entry name" value="Ribosomal_uL11_C"/>
</dbReference>
<dbReference type="Gene3D" id="1.10.10.250">
    <property type="entry name" value="Ribosomal protein L11, C-terminal domain"/>
    <property type="match status" value="1"/>
</dbReference>
<evidence type="ECO:0000256" key="4">
    <source>
        <dbReference type="ARBA" id="ARBA00022884"/>
    </source>
</evidence>
<dbReference type="HAMAP" id="MF_00736">
    <property type="entry name" value="Ribosomal_uL11"/>
    <property type="match status" value="1"/>
</dbReference>
<dbReference type="InterPro" id="IPR000911">
    <property type="entry name" value="Ribosomal_uL11"/>
</dbReference>
<evidence type="ECO:0000313" key="12">
    <source>
        <dbReference type="EMBL" id="GBR75440.1"/>
    </source>
</evidence>
<keyword evidence="2 7" id="KW-0488">Methylation</keyword>
<evidence type="ECO:0000256" key="1">
    <source>
        <dbReference type="ARBA" id="ARBA00010537"/>
    </source>
</evidence>
<dbReference type="GO" id="GO:0006412">
    <property type="term" value="P:translation"/>
    <property type="evidence" value="ECO:0007669"/>
    <property type="project" value="UniProtKB-UniRule"/>
</dbReference>
<dbReference type="GO" id="GO:0022625">
    <property type="term" value="C:cytosolic large ribosomal subunit"/>
    <property type="evidence" value="ECO:0007669"/>
    <property type="project" value="TreeGrafter"/>
</dbReference>
<accession>A0A388TGR9</accession>
<evidence type="ECO:0000259" key="10">
    <source>
        <dbReference type="Pfam" id="PF00298"/>
    </source>
</evidence>
<evidence type="ECO:0000256" key="9">
    <source>
        <dbReference type="RuleBase" id="RU003979"/>
    </source>
</evidence>
<keyword evidence="3 7" id="KW-0699">rRNA-binding</keyword>
<dbReference type="GO" id="GO:0070180">
    <property type="term" value="F:large ribosomal subunit rRNA binding"/>
    <property type="evidence" value="ECO:0007669"/>
    <property type="project" value="UniProtKB-UniRule"/>
</dbReference>
<proteinExistence type="inferred from homology"/>
<keyword evidence="6 7" id="KW-0687">Ribonucleoprotein</keyword>
<feature type="domain" description="Large ribosomal subunit protein uL11 N-terminal" evidence="11">
    <location>
        <begin position="22"/>
        <end position="79"/>
    </location>
</feature>
<dbReference type="SUPFAM" id="SSF46906">
    <property type="entry name" value="Ribosomal protein L11, C-terminal domain"/>
    <property type="match status" value="1"/>
</dbReference>
<protein>
    <recommendedName>
        <fullName evidence="7">Large ribosomal subunit protein uL11</fullName>
    </recommendedName>
</protein>
<dbReference type="InterPro" id="IPR036796">
    <property type="entry name" value="Ribosomal_uL11_N_sf"/>
</dbReference>
<evidence type="ECO:0000256" key="2">
    <source>
        <dbReference type="ARBA" id="ARBA00022481"/>
    </source>
</evidence>
<evidence type="ECO:0000313" key="13">
    <source>
        <dbReference type="Proteomes" id="UP000275925"/>
    </source>
</evidence>
<name>A0A388TGR9_9BACT</name>
<dbReference type="SMART" id="SM00649">
    <property type="entry name" value="RL11"/>
    <property type="match status" value="1"/>
</dbReference>
<comment type="caution">
    <text evidence="12">The sequence shown here is derived from an EMBL/GenBank/DDBJ whole genome shotgun (WGS) entry which is preliminary data.</text>
</comment>
<dbReference type="InterPro" id="IPR006519">
    <property type="entry name" value="Ribosomal_uL11_bac-typ"/>
</dbReference>
<comment type="similarity">
    <text evidence="1 7 8">Belongs to the universal ribosomal protein uL11 family.</text>
</comment>